<keyword evidence="8 9" id="KW-0472">Membrane</keyword>
<keyword evidence="7 9" id="KW-0811">Translocation</keyword>
<dbReference type="SUPFAM" id="SSF82866">
    <property type="entry name" value="Multidrug efflux transporter AcrB transmembrane domain"/>
    <property type="match status" value="1"/>
</dbReference>
<dbReference type="Gene3D" id="3.30.70.3400">
    <property type="match status" value="1"/>
</dbReference>
<evidence type="ECO:0000313" key="13">
    <source>
        <dbReference type="EMBL" id="PIR91325.1"/>
    </source>
</evidence>
<comment type="subcellular location">
    <subcellularLocation>
        <location evidence="1 9">Cell membrane</location>
        <topology evidence="1 9">Multi-pass membrane protein</topology>
    </subcellularLocation>
</comment>
<dbReference type="AlphaFoldDB" id="A0A2H0UWZ1"/>
<dbReference type="Gene3D" id="3.30.1360.200">
    <property type="match status" value="1"/>
</dbReference>
<name>A0A2H0UWZ1_9BACT</name>
<dbReference type="Pfam" id="PF02355">
    <property type="entry name" value="SecD_SecF_C"/>
    <property type="match status" value="1"/>
</dbReference>
<keyword evidence="3 9" id="KW-1003">Cell membrane</keyword>
<comment type="subunit">
    <text evidence="9">Forms a complex with SecF. Part of the essential Sec protein translocation apparatus which comprises SecA, SecYEG and auxiliary proteins SecDF. Other proteins may also be involved.</text>
</comment>
<evidence type="ECO:0000256" key="8">
    <source>
        <dbReference type="ARBA" id="ARBA00023136"/>
    </source>
</evidence>
<dbReference type="InterPro" id="IPR054384">
    <property type="entry name" value="SecDF_P1_head"/>
</dbReference>
<dbReference type="InterPro" id="IPR048631">
    <property type="entry name" value="SecD_1st"/>
</dbReference>
<reference evidence="14" key="1">
    <citation type="submission" date="2017-09" db="EMBL/GenBank/DDBJ databases">
        <title>Depth-based differentiation of microbial function through sediment-hosted aquifers and enrichment of novel symbionts in the deep terrestrial subsurface.</title>
        <authorList>
            <person name="Probst A.J."/>
            <person name="Ladd B."/>
            <person name="Jarett J.K."/>
            <person name="Geller-Mcgrath D.E."/>
            <person name="Sieber C.M.K."/>
            <person name="Emerson J.B."/>
            <person name="Anantharaman K."/>
            <person name="Thomas B.C."/>
            <person name="Malmstrom R."/>
            <person name="Stieglmeier M."/>
            <person name="Klingl A."/>
            <person name="Woyke T."/>
            <person name="Ryan C.M."/>
            <person name="Banfield J.F."/>
        </authorList>
    </citation>
    <scope>NUCLEOTIDE SEQUENCE [LARGE SCALE GENOMIC DNA]</scope>
</reference>
<protein>
    <recommendedName>
        <fullName evidence="9">Protein translocase subunit SecD</fullName>
    </recommendedName>
</protein>
<dbReference type="Pfam" id="PF21760">
    <property type="entry name" value="SecD_1st"/>
    <property type="match status" value="1"/>
</dbReference>
<feature type="transmembrane region" description="Helical" evidence="9">
    <location>
        <begin position="299"/>
        <end position="317"/>
    </location>
</feature>
<dbReference type="PANTHER" id="PTHR30081">
    <property type="entry name" value="PROTEIN-EXPORT MEMBRANE PROTEIN SEC"/>
    <property type="match status" value="1"/>
</dbReference>
<keyword evidence="6 9" id="KW-1133">Transmembrane helix</keyword>
<dbReference type="InterPro" id="IPR001036">
    <property type="entry name" value="Acrflvin-R"/>
</dbReference>
<dbReference type="NCBIfam" id="TIGR00916">
    <property type="entry name" value="2A0604s01"/>
    <property type="match status" value="1"/>
</dbReference>
<comment type="similarity">
    <text evidence="9">Belongs to the SecD/SecF family. SecD subfamily.</text>
</comment>
<proteinExistence type="inferred from homology"/>
<feature type="domain" description="SecDF P1 head subdomain" evidence="12">
    <location>
        <begin position="179"/>
        <end position="276"/>
    </location>
</feature>
<evidence type="ECO:0000256" key="4">
    <source>
        <dbReference type="ARBA" id="ARBA00022692"/>
    </source>
</evidence>
<dbReference type="Proteomes" id="UP000230882">
    <property type="component" value="Unassembled WGS sequence"/>
</dbReference>
<comment type="caution">
    <text evidence="13">The sequence shown here is derived from an EMBL/GenBank/DDBJ whole genome shotgun (WGS) entry which is preliminary data.</text>
</comment>
<feature type="domain" description="Protein translocase subunit SecDF P1" evidence="11">
    <location>
        <begin position="79"/>
        <end position="138"/>
    </location>
</feature>
<dbReference type="Pfam" id="PF22599">
    <property type="entry name" value="SecDF_P1_head"/>
    <property type="match status" value="1"/>
</dbReference>
<feature type="transmembrane region" description="Helical" evidence="9">
    <location>
        <begin position="425"/>
        <end position="445"/>
    </location>
</feature>
<dbReference type="PANTHER" id="PTHR30081:SF1">
    <property type="entry name" value="PROTEIN TRANSLOCASE SUBUNIT SECD"/>
    <property type="match status" value="1"/>
</dbReference>
<keyword evidence="4 9" id="KW-0812">Transmembrane</keyword>
<evidence type="ECO:0000256" key="2">
    <source>
        <dbReference type="ARBA" id="ARBA00022448"/>
    </source>
</evidence>
<dbReference type="FunFam" id="1.20.1640.10:FF:000004">
    <property type="entry name" value="Protein translocase subunit SecD"/>
    <property type="match status" value="1"/>
</dbReference>
<dbReference type="HAMAP" id="MF_01463_B">
    <property type="entry name" value="SecD_B"/>
    <property type="match status" value="1"/>
</dbReference>
<dbReference type="Gene3D" id="1.20.1640.10">
    <property type="entry name" value="Multidrug efflux transporter AcrB transmembrane domain"/>
    <property type="match status" value="1"/>
</dbReference>
<feature type="domain" description="Protein export membrane protein SecD/SecF C-terminal" evidence="10">
    <location>
        <begin position="278"/>
        <end position="447"/>
    </location>
</feature>
<comment type="function">
    <text evidence="9">Part of the Sec protein translocase complex. Interacts with the SecYEG preprotein conducting channel. SecDF uses the proton motive force (PMF) to complete protein translocation after the ATP-dependent function of SecA.</text>
</comment>
<evidence type="ECO:0000259" key="11">
    <source>
        <dbReference type="Pfam" id="PF21760"/>
    </source>
</evidence>
<dbReference type="EMBL" id="PFAU01000015">
    <property type="protein sequence ID" value="PIR91325.1"/>
    <property type="molecule type" value="Genomic_DNA"/>
</dbReference>
<evidence type="ECO:0000256" key="9">
    <source>
        <dbReference type="HAMAP-Rule" id="MF_01463"/>
    </source>
</evidence>
<gene>
    <name evidence="9 13" type="primary">secD</name>
    <name evidence="13" type="ORF">COU02_00570</name>
</gene>
<dbReference type="GO" id="GO:0006605">
    <property type="term" value="P:protein targeting"/>
    <property type="evidence" value="ECO:0007669"/>
    <property type="project" value="UniProtKB-UniRule"/>
</dbReference>
<comment type="caution">
    <text evidence="9">Lacks conserved residue(s) required for the propagation of feature annotation.</text>
</comment>
<evidence type="ECO:0000256" key="1">
    <source>
        <dbReference type="ARBA" id="ARBA00004651"/>
    </source>
</evidence>
<evidence type="ECO:0000259" key="10">
    <source>
        <dbReference type="Pfam" id="PF02355"/>
    </source>
</evidence>
<dbReference type="GO" id="GO:0005886">
    <property type="term" value="C:plasma membrane"/>
    <property type="evidence" value="ECO:0007669"/>
    <property type="project" value="UniProtKB-SubCell"/>
</dbReference>
<evidence type="ECO:0000313" key="14">
    <source>
        <dbReference type="Proteomes" id="UP000230882"/>
    </source>
</evidence>
<evidence type="ECO:0000256" key="6">
    <source>
        <dbReference type="ARBA" id="ARBA00022989"/>
    </source>
</evidence>
<dbReference type="InterPro" id="IPR048634">
    <property type="entry name" value="SecD_SecF_C"/>
</dbReference>
<dbReference type="PRINTS" id="PR00702">
    <property type="entry name" value="ACRIFLAVINRP"/>
</dbReference>
<feature type="transmembrane region" description="Helical" evidence="9">
    <location>
        <begin position="402"/>
        <end position="419"/>
    </location>
</feature>
<feature type="transmembrane region" description="Helical" evidence="9">
    <location>
        <begin position="322"/>
        <end position="342"/>
    </location>
</feature>
<accession>A0A2H0UWZ1</accession>
<dbReference type="InterPro" id="IPR022813">
    <property type="entry name" value="SecD/SecF_arch_bac"/>
</dbReference>
<feature type="transmembrane region" description="Helical" evidence="9">
    <location>
        <begin position="348"/>
        <end position="369"/>
    </location>
</feature>
<evidence type="ECO:0000256" key="7">
    <source>
        <dbReference type="ARBA" id="ARBA00023010"/>
    </source>
</evidence>
<evidence type="ECO:0000256" key="5">
    <source>
        <dbReference type="ARBA" id="ARBA00022927"/>
    </source>
</evidence>
<organism evidence="13 14">
    <name type="scientific">bacterium (Candidatus Gribaldobacteria) CG10_big_fil_rev_8_21_14_0_10_37_46</name>
    <dbReference type="NCBI Taxonomy" id="2014276"/>
    <lineage>
        <taxon>Bacteria</taxon>
        <taxon>Candidatus Gribaldobacteria</taxon>
    </lineage>
</organism>
<sequence length="461" mass="51718">MTRKQTNVNLLVIVILAFLGLNFAYPKYLNQGIDYFQLGLPHFPEVSFKLGLDLQGGSHLVYEADLSKIEAEERNEAMQGLRDVIERRVNLFGVGEPMVRIQEQVEHKRLVVELPGVKNIEEAIGAIGKTPYLEFKEERPEEERDEILAKYEQFEGKSFEEVQEIPDWQLILKEDPYFKSTKLTGQYLKKAELGFDQTTFEPEVFLEFNEEGKDIFKELTSLNVGKHLAIYIDESLISAPVVKEAITDGKARITGRFTIEEAKSLARNLNAGALPVPIKLISQKTVGPVLGKISLEKSLKAGLIGFLMVILFMIGFYRGPGILSSLALMIYAGIILSLFKLIPVTLTLAGIGGVVLSVGMAVDANVLIFERMREERRVGRSFQRAIEIGFSRAWPSIRDGNLTTLLVALIMFFCGSSFIKGFALTLSLGVLVSMFSAVFVTRTFLRSFIGTRLEKIKFLWD</sequence>
<dbReference type="GO" id="GO:0065002">
    <property type="term" value="P:intracellular protein transmembrane transport"/>
    <property type="evidence" value="ECO:0007669"/>
    <property type="project" value="UniProtKB-UniRule"/>
</dbReference>
<keyword evidence="5 9" id="KW-0653">Protein transport</keyword>
<dbReference type="InterPro" id="IPR005791">
    <property type="entry name" value="SecD"/>
</dbReference>
<dbReference type="GO" id="GO:0043952">
    <property type="term" value="P:protein transport by the Sec complex"/>
    <property type="evidence" value="ECO:0007669"/>
    <property type="project" value="UniProtKB-UniRule"/>
</dbReference>
<evidence type="ECO:0000256" key="3">
    <source>
        <dbReference type="ARBA" id="ARBA00022475"/>
    </source>
</evidence>
<evidence type="ECO:0000259" key="12">
    <source>
        <dbReference type="Pfam" id="PF22599"/>
    </source>
</evidence>
<dbReference type="GO" id="GO:0015450">
    <property type="term" value="F:protein-transporting ATPase activity"/>
    <property type="evidence" value="ECO:0007669"/>
    <property type="project" value="InterPro"/>
</dbReference>
<dbReference type="NCBIfam" id="TIGR01129">
    <property type="entry name" value="secD"/>
    <property type="match status" value="1"/>
</dbReference>
<dbReference type="InterPro" id="IPR055344">
    <property type="entry name" value="SecD_SecF_C_bact"/>
</dbReference>
<keyword evidence="2 9" id="KW-0813">Transport</keyword>